<dbReference type="EMBL" id="KQ947419">
    <property type="protein sequence ID" value="KUJ14653.1"/>
    <property type="molecule type" value="Genomic_DNA"/>
</dbReference>
<dbReference type="InParanoid" id="A0A194X389"/>
<dbReference type="GeneID" id="28824990"/>
<evidence type="ECO:0000313" key="2">
    <source>
        <dbReference type="EMBL" id="KUJ14653.1"/>
    </source>
</evidence>
<dbReference type="Pfam" id="PF24864">
    <property type="entry name" value="DUF7730"/>
    <property type="match status" value="1"/>
</dbReference>
<dbReference type="RefSeq" id="XP_018069008.1">
    <property type="nucleotide sequence ID" value="XM_018215264.1"/>
</dbReference>
<dbReference type="PANTHER" id="PTHR38790">
    <property type="entry name" value="2EXR DOMAIN-CONTAINING PROTEIN-RELATED"/>
    <property type="match status" value="1"/>
</dbReference>
<dbReference type="OrthoDB" id="5314997at2759"/>
<keyword evidence="3" id="KW-1185">Reference proteome</keyword>
<accession>A0A194X389</accession>
<gene>
    <name evidence="2" type="ORF">LY89DRAFT_686341</name>
</gene>
<feature type="domain" description="DUF7730" evidence="1">
    <location>
        <begin position="3"/>
        <end position="130"/>
    </location>
</feature>
<dbReference type="KEGG" id="psco:LY89DRAFT_686341"/>
<name>A0A194X389_MOLSC</name>
<evidence type="ECO:0000259" key="1">
    <source>
        <dbReference type="Pfam" id="PF24864"/>
    </source>
</evidence>
<dbReference type="PANTHER" id="PTHR38790:SF4">
    <property type="entry name" value="2EXR DOMAIN-CONTAINING PROTEIN"/>
    <property type="match status" value="1"/>
</dbReference>
<protein>
    <recommendedName>
        <fullName evidence="1">DUF7730 domain-containing protein</fullName>
    </recommendedName>
</protein>
<reference evidence="2 3" key="1">
    <citation type="submission" date="2015-10" db="EMBL/GenBank/DDBJ databases">
        <title>Full genome of DAOMC 229536 Phialocephala scopiformis, a fungal endophyte of spruce producing the potent anti-insectan compound rugulosin.</title>
        <authorList>
            <consortium name="DOE Joint Genome Institute"/>
            <person name="Walker A.K."/>
            <person name="Frasz S.L."/>
            <person name="Seifert K.A."/>
            <person name="Miller J.D."/>
            <person name="Mondo S.J."/>
            <person name="Labutti K."/>
            <person name="Lipzen A."/>
            <person name="Dockter R."/>
            <person name="Kennedy M."/>
            <person name="Grigoriev I.V."/>
            <person name="Spatafora J.W."/>
        </authorList>
    </citation>
    <scope>NUCLEOTIDE SEQUENCE [LARGE SCALE GENOMIC DNA]</scope>
    <source>
        <strain evidence="2 3">CBS 120377</strain>
    </source>
</reference>
<organism evidence="2 3">
    <name type="scientific">Mollisia scopiformis</name>
    <name type="common">Conifer needle endophyte fungus</name>
    <name type="synonym">Phialocephala scopiformis</name>
    <dbReference type="NCBI Taxonomy" id="149040"/>
    <lineage>
        <taxon>Eukaryota</taxon>
        <taxon>Fungi</taxon>
        <taxon>Dikarya</taxon>
        <taxon>Ascomycota</taxon>
        <taxon>Pezizomycotina</taxon>
        <taxon>Leotiomycetes</taxon>
        <taxon>Helotiales</taxon>
        <taxon>Mollisiaceae</taxon>
        <taxon>Mollisia</taxon>
    </lineage>
</organism>
<dbReference type="Proteomes" id="UP000070700">
    <property type="component" value="Unassembled WGS sequence"/>
</dbReference>
<dbReference type="InterPro" id="IPR056632">
    <property type="entry name" value="DUF7730"/>
</dbReference>
<evidence type="ECO:0000313" key="3">
    <source>
        <dbReference type="Proteomes" id="UP000070700"/>
    </source>
</evidence>
<proteinExistence type="predicted"/>
<dbReference type="AlphaFoldDB" id="A0A194X389"/>
<sequence>MVSTLLNSLPREIRDQILLYVLASPTGYISLIEADTDDWPWRHLKEPLNIVPTSSEGTIFYDATIKLSVLRVCKQIYHESKHVLWKHNVLRLQRPEDLATFTIWDSLSHQLSCQLRSIELQFDLFVPRKFFSTKKALQTMVEWSRTGALKNFTLVFTKRVNRRTGHDESFQEVLGRWRGLPVWGATPPPSISDCEKYMAMLRTLGSIDKGFAPGVRKKLILDTGLSTRSPLEKLMWLRRWTPLHPNWFAEELNHAVGGDLYMDGILCYKDGVKFEDVFDMSRLPQFLQAIATEKSFQT</sequence>